<dbReference type="AlphaFoldDB" id="A0A936YPH9"/>
<evidence type="ECO:0000313" key="4">
    <source>
        <dbReference type="EMBL" id="MBL0373278.1"/>
    </source>
</evidence>
<gene>
    <name evidence="4" type="ORF">JJB09_14670</name>
</gene>
<dbReference type="Pfam" id="PF02563">
    <property type="entry name" value="Poly_export"/>
    <property type="match status" value="1"/>
</dbReference>
<dbReference type="PANTHER" id="PTHR33619">
    <property type="entry name" value="POLYSACCHARIDE EXPORT PROTEIN GFCE-RELATED"/>
    <property type="match status" value="1"/>
</dbReference>
<protein>
    <submittedName>
        <fullName evidence="4">Polysaccharide biosynthesis/export family protein</fullName>
    </submittedName>
</protein>
<keyword evidence="5" id="KW-1185">Reference proteome</keyword>
<feature type="domain" description="Soluble ligand binding" evidence="3">
    <location>
        <begin position="121"/>
        <end position="154"/>
    </location>
</feature>
<organism evidence="4 5">
    <name type="scientific">Rhizobium setariae</name>
    <dbReference type="NCBI Taxonomy" id="2801340"/>
    <lineage>
        <taxon>Bacteria</taxon>
        <taxon>Pseudomonadati</taxon>
        <taxon>Pseudomonadota</taxon>
        <taxon>Alphaproteobacteria</taxon>
        <taxon>Hyphomicrobiales</taxon>
        <taxon>Rhizobiaceae</taxon>
        <taxon>Rhizobium/Agrobacterium group</taxon>
        <taxon>Rhizobium</taxon>
    </lineage>
</organism>
<dbReference type="InterPro" id="IPR019554">
    <property type="entry name" value="Soluble_ligand-bd"/>
</dbReference>
<reference evidence="4" key="1">
    <citation type="submission" date="2021-01" db="EMBL/GenBank/DDBJ databases">
        <title>Rhizobium sp. strain KVB221 16S ribosomal RNA gene Genome sequencing and assembly.</title>
        <authorList>
            <person name="Kang M."/>
        </authorList>
    </citation>
    <scope>NUCLEOTIDE SEQUENCE</scope>
    <source>
        <strain evidence="4">KVB221</strain>
    </source>
</reference>
<dbReference type="Gene3D" id="3.30.1950.10">
    <property type="entry name" value="wza like domain"/>
    <property type="match status" value="1"/>
</dbReference>
<evidence type="ECO:0000256" key="1">
    <source>
        <dbReference type="ARBA" id="ARBA00022729"/>
    </source>
</evidence>
<dbReference type="InterPro" id="IPR049712">
    <property type="entry name" value="Poly_export"/>
</dbReference>
<comment type="caution">
    <text evidence="4">The sequence shown here is derived from an EMBL/GenBank/DDBJ whole genome shotgun (WGS) entry which is preliminary data.</text>
</comment>
<evidence type="ECO:0000313" key="5">
    <source>
        <dbReference type="Proteomes" id="UP000633219"/>
    </source>
</evidence>
<sequence>MGMTYPEFTGSRLAPAIMVGLFFFAIFFGVMSSAQLARAGADDYRLSPGDIVTFDFLDDAELPVTLTVTSDGDVQFPLVGDVRIAGLTVTQALAALREQYKSRQILNDPKIALNITTFRPIFVLGEVKTPGSFPYYPGLTVEQAIGLAGGTQTDQTNPSDRIVARARLRGDIDGADADIVHEAIYAARLIAQLEGRTKVDLKDVPEIAKPFVQNTSVKSVLEIEQRILDTDLSTSRTQVEILSQGIAEAENGLKILAELEVEQKEVVDSNVRDFQRVDQMRKRELNTIAEWLRAKTSASNEKGQLLQIYAEMSRSKRELGGLRLELAKLQADREKDILLKIQERDVAIKKLIAIRHSSEEQFFLMASAVVEQTQKNKISFSYQIRREVDGKRQGITAQAVSEVLPGDVVIVAINGM</sequence>
<dbReference type="Pfam" id="PF10531">
    <property type="entry name" value="SLBB"/>
    <property type="match status" value="1"/>
</dbReference>
<dbReference type="InterPro" id="IPR003715">
    <property type="entry name" value="Poly_export_N"/>
</dbReference>
<dbReference type="GO" id="GO:0015159">
    <property type="term" value="F:polysaccharide transmembrane transporter activity"/>
    <property type="evidence" value="ECO:0007669"/>
    <property type="project" value="InterPro"/>
</dbReference>
<dbReference type="EMBL" id="JAEQNC010000007">
    <property type="protein sequence ID" value="MBL0373278.1"/>
    <property type="molecule type" value="Genomic_DNA"/>
</dbReference>
<evidence type="ECO:0000259" key="3">
    <source>
        <dbReference type="Pfam" id="PF10531"/>
    </source>
</evidence>
<dbReference type="Proteomes" id="UP000633219">
    <property type="component" value="Unassembled WGS sequence"/>
</dbReference>
<dbReference type="Gene3D" id="3.10.560.10">
    <property type="entry name" value="Outer membrane lipoprotein wza domain like"/>
    <property type="match status" value="1"/>
</dbReference>
<evidence type="ECO:0000259" key="2">
    <source>
        <dbReference type="Pfam" id="PF02563"/>
    </source>
</evidence>
<proteinExistence type="predicted"/>
<accession>A0A936YPH9</accession>
<keyword evidence="1" id="KW-0732">Signal</keyword>
<dbReference type="PANTHER" id="PTHR33619:SF3">
    <property type="entry name" value="POLYSACCHARIDE EXPORT PROTEIN GFCE-RELATED"/>
    <property type="match status" value="1"/>
</dbReference>
<feature type="domain" description="Polysaccharide export protein N-terminal" evidence="2">
    <location>
        <begin position="41"/>
        <end position="115"/>
    </location>
</feature>
<name>A0A936YPH9_9HYPH</name>